<protein>
    <submittedName>
        <fullName evidence="1">Contig75, whole genome shotgun sequence</fullName>
    </submittedName>
</protein>
<proteinExistence type="predicted"/>
<gene>
    <name evidence="1" type="ORF">ST44_10505</name>
</gene>
<evidence type="ECO:0000313" key="1">
    <source>
        <dbReference type="EMBL" id="KIP60865.1"/>
    </source>
</evidence>
<name>A0A0D0IY16_9BACT</name>
<sequence>MGGSKCSQCQTGWLHLQHGIRSDVDNSRPTSKLDEYLLRARGQKQTPISPTEEKASIGVLVNHDEFSPHRSSNKVADGIILTNTRLIANKYKNTTSQDVLGLILEFAAKSFDIQGFQWELIDLGAKDMDGALEQDASWIDYAQLLSDYADGVGMEKSANTPLFIIGGSDVIPMPDFYASIGHDIKTIEDSDLLYCFPIDYAWKRVSIKDAIFNVARLPLDYVGKGTLDSTIEQDLGAYFQRALDSLEYGIPFTYAMMTSNSGKTDRNDWTWTSADVMAKLPQQQLENDGVLTKDNMFLCPTLDVLGEEYLSNENVEQYKHHLEKTDMLFINLHGSPNKSMSGYLGAENQTAYWGMTTELMKLLQVPIINAFPCYGARYGQYYFDNNDGSVSDYEVYDREDSMLLTAFYESNVLLFTGSCTCSMCSNVIGSGSATDHINESVSAVDLLMPAGYAEAMLKLYACYLIQGEPAGYALLHAKIDYLNYRAKYENKDLVFLTLNQFNLFGCPTLFLSPQDVTRQLKESFKSFSVEPKELPDVNYKTEFDRFEQGIDGVLNRARLLVDNNLKLLDEKVRTLLYDKLGLDEDNLTRIESVEYNGQQSYNLTYSKKNQMYPEFYIVQTDKNGNIIEVLESR</sequence>
<dbReference type="Proteomes" id="UP000032046">
    <property type="component" value="Unassembled WGS sequence"/>
</dbReference>
<comment type="caution">
    <text evidence="1">The sequence shown here is derived from an EMBL/GenBank/DDBJ whole genome shotgun (WGS) entry which is preliminary data.</text>
</comment>
<dbReference type="RefSeq" id="WP_042519862.1">
    <property type="nucleotide sequence ID" value="NZ_JXQK01000075.1"/>
</dbReference>
<reference evidence="1 2" key="1">
    <citation type="submission" date="2015-01" db="EMBL/GenBank/DDBJ databases">
        <title>Comparative genomics of non-oral Prevotella species.</title>
        <authorList>
            <person name="Accetto T."/>
            <person name="Nograsek B."/>
            <person name="Avgustin G."/>
        </authorList>
    </citation>
    <scope>NUCLEOTIDE SEQUENCE [LARGE SCALE GENOMIC DNA]</scope>
    <source>
        <strain evidence="1 2">P5-119</strain>
    </source>
</reference>
<keyword evidence="2" id="KW-1185">Reference proteome</keyword>
<evidence type="ECO:0000313" key="2">
    <source>
        <dbReference type="Proteomes" id="UP000032046"/>
    </source>
</evidence>
<dbReference type="STRING" id="1602171.ST44_10505"/>
<dbReference type="AlphaFoldDB" id="A0A0D0IY16"/>
<dbReference type="EMBL" id="JXQK01000075">
    <property type="protein sequence ID" value="KIP60865.1"/>
    <property type="molecule type" value="Genomic_DNA"/>
</dbReference>
<organism evidence="1 2">
    <name type="scientific">Prevotella pectinovora</name>
    <dbReference type="NCBI Taxonomy" id="1602169"/>
    <lineage>
        <taxon>Bacteria</taxon>
        <taxon>Pseudomonadati</taxon>
        <taxon>Bacteroidota</taxon>
        <taxon>Bacteroidia</taxon>
        <taxon>Bacteroidales</taxon>
        <taxon>Prevotellaceae</taxon>
        <taxon>Prevotella</taxon>
    </lineage>
</organism>
<accession>A0A0D0IY16</accession>